<gene>
    <name evidence="7" type="ORF">LSAT_V11C700360250</name>
</gene>
<reference evidence="7 8" key="1">
    <citation type="journal article" date="2017" name="Nat. Commun.">
        <title>Genome assembly with in vitro proximity ligation data and whole-genome triplication in lettuce.</title>
        <authorList>
            <person name="Reyes-Chin-Wo S."/>
            <person name="Wang Z."/>
            <person name="Yang X."/>
            <person name="Kozik A."/>
            <person name="Arikit S."/>
            <person name="Song C."/>
            <person name="Xia L."/>
            <person name="Froenicke L."/>
            <person name="Lavelle D.O."/>
            <person name="Truco M.J."/>
            <person name="Xia R."/>
            <person name="Zhu S."/>
            <person name="Xu C."/>
            <person name="Xu H."/>
            <person name="Xu X."/>
            <person name="Cox K."/>
            <person name="Korf I."/>
            <person name="Meyers B.C."/>
            <person name="Michelmore R.W."/>
        </authorList>
    </citation>
    <scope>NUCLEOTIDE SEQUENCE [LARGE SCALE GENOMIC DNA]</scope>
    <source>
        <strain evidence="8">cv. Salinas</strain>
        <tissue evidence="7">Seedlings</tissue>
    </source>
</reference>
<organism evidence="7 8">
    <name type="scientific">Lactuca sativa</name>
    <name type="common">Garden lettuce</name>
    <dbReference type="NCBI Taxonomy" id="4236"/>
    <lineage>
        <taxon>Eukaryota</taxon>
        <taxon>Viridiplantae</taxon>
        <taxon>Streptophyta</taxon>
        <taxon>Embryophyta</taxon>
        <taxon>Tracheophyta</taxon>
        <taxon>Spermatophyta</taxon>
        <taxon>Magnoliopsida</taxon>
        <taxon>eudicotyledons</taxon>
        <taxon>Gunneridae</taxon>
        <taxon>Pentapetalae</taxon>
        <taxon>asterids</taxon>
        <taxon>campanulids</taxon>
        <taxon>Asterales</taxon>
        <taxon>Asteraceae</taxon>
        <taxon>Cichorioideae</taxon>
        <taxon>Cichorieae</taxon>
        <taxon>Lactucinae</taxon>
        <taxon>Lactuca</taxon>
    </lineage>
</organism>
<feature type="compositionally biased region" description="Basic and acidic residues" evidence="5">
    <location>
        <begin position="254"/>
        <end position="263"/>
    </location>
</feature>
<accession>A0A9R1V1P3</accession>
<dbReference type="EMBL" id="NBSK02000007">
    <property type="protein sequence ID" value="KAJ0196725.1"/>
    <property type="molecule type" value="Genomic_DNA"/>
</dbReference>
<dbReference type="InterPro" id="IPR007527">
    <property type="entry name" value="Znf_SWIM"/>
</dbReference>
<feature type="compositionally biased region" description="Gly residues" evidence="5">
    <location>
        <begin position="1044"/>
        <end position="1061"/>
    </location>
</feature>
<comment type="caution">
    <text evidence="7">The sequence shown here is derived from an EMBL/GenBank/DDBJ whole genome shotgun (WGS) entry which is preliminary data.</text>
</comment>
<feature type="compositionally biased region" description="Basic and acidic residues" evidence="5">
    <location>
        <begin position="203"/>
        <end position="247"/>
    </location>
</feature>
<feature type="region of interest" description="Disordered" evidence="5">
    <location>
        <begin position="961"/>
        <end position="1061"/>
    </location>
</feature>
<feature type="compositionally biased region" description="Basic and acidic residues" evidence="5">
    <location>
        <begin position="985"/>
        <end position="998"/>
    </location>
</feature>
<dbReference type="GO" id="GO:0008270">
    <property type="term" value="F:zinc ion binding"/>
    <property type="evidence" value="ECO:0007669"/>
    <property type="project" value="UniProtKB-KW"/>
</dbReference>
<evidence type="ECO:0000256" key="4">
    <source>
        <dbReference type="PROSITE-ProRule" id="PRU00325"/>
    </source>
</evidence>
<feature type="region of interest" description="Disordered" evidence="5">
    <location>
        <begin position="296"/>
        <end position="337"/>
    </location>
</feature>
<dbReference type="InterPro" id="IPR058594">
    <property type="entry name" value="PB1-like_dom_pln"/>
</dbReference>
<keyword evidence="3" id="KW-0862">Zinc</keyword>
<dbReference type="PANTHER" id="PTHR31973:SF190">
    <property type="entry name" value="MULE TRANSPOSASE DOMAIN-CONTAINING PROTEIN"/>
    <property type="match status" value="1"/>
</dbReference>
<keyword evidence="2 4" id="KW-0863">Zinc-finger</keyword>
<evidence type="ECO:0000256" key="2">
    <source>
        <dbReference type="ARBA" id="ARBA00022771"/>
    </source>
</evidence>
<sequence length="1061" mass="120556">MVIDHPHLFTIELRHGGKFTPFPNVRYVKGKLTYNDLVDIDEFSMHELDAMMLELGYVVPPVIYYHFKIPNEDLIFGLRALGNDQDVCNLAKYTGANKVIQVYTEHGTTNLVTYFMSPNKRNSVVIEELNEEDEVAIEPKQRKQKLVHDPQHESCSSSLPLVVYGGESKSLSPEIRRTRNWKPREGTRSCSKWLYMETETGDNQDKEAPSSEIRDNQDKEAPSSEIRDNQDKEAPLSEIRDNQDKEAPSSVTRDNQDKEVQQEHELDAATVHVPISLSKMLNVDFDPFEGLHDNPTTIHLGSEYQDFDQDSGGLFDGQSDEFNSEKGEDDYSDDHSDSDSDVIFMTLMLMSDFRMNIDEGVEYSGFGFNNDVEDEQETDEEEDLEVIDCDGWESLREDSDTEKNRRVLLKRLGKEKVCSHGEVHKSSFYVGQMWKSKKDLKNKVDEHALQTRRNLSFKKNDATRLRAYCKGVVPGTNVSGPHVDGGTSGASRSHVLGGADKVNKGKGKAVNSKATTCTWHLYASRSSKDGNWYVKTYSLKHTCLQSRKIRACIATFLAKHITRQVQSNPTVPIQSLQEDFQQTYSVGISKHKMFRAKARATKNVVGDYSKQYDLLRDYALELQSTNPNTTVTINVVSEPNPNLAIRQFNRIYICLGPLKLGFKAGMRDLLGHDGTFMKGHCHGKILIVVSLDSNNGIYPLAYAIVESENIASWKWFLECLGDDLEMGSNSNFTFISDRQKGVIPAIAQLFPNAEHREFKEFIWRCATSTTIQEFQSTMRELDEYEMAAHDWLNQIPPMHWARRHFTGRAISDVLINNMCEVLNGKLEKGRDKPIITCLEFIREYLMKILMKRICNVVKEQRKCQGPLIPIATKLLKKNEQQAAEYIARWNGGGKYQVAGPWNDQHVVDINQMICTCRKWELIGIPCRHAIATWSEMTDNGEMVVYDFKVEPIKGTAMWPKSDCPTRIIPPPYHKMPNRPKKKRRQSMEERMSQKEKSSQIESVIASQSQTQGSKEVEKLSRKFGSVTCGKCKQKGHNKRTCKGQGAGQQEGGGANEGHGQE</sequence>
<evidence type="ECO:0000256" key="1">
    <source>
        <dbReference type="ARBA" id="ARBA00022723"/>
    </source>
</evidence>
<dbReference type="Proteomes" id="UP000235145">
    <property type="component" value="Unassembled WGS sequence"/>
</dbReference>
<feature type="region of interest" description="Disordered" evidence="5">
    <location>
        <begin position="141"/>
        <end position="160"/>
    </location>
</feature>
<evidence type="ECO:0000256" key="5">
    <source>
        <dbReference type="SAM" id="MobiDB-lite"/>
    </source>
</evidence>
<dbReference type="PROSITE" id="PS50966">
    <property type="entry name" value="ZF_SWIM"/>
    <property type="match status" value="1"/>
</dbReference>
<dbReference type="InterPro" id="IPR006564">
    <property type="entry name" value="Znf_PMZ"/>
</dbReference>
<feature type="compositionally biased region" description="Basic residues" evidence="5">
    <location>
        <begin position="1031"/>
        <end position="1041"/>
    </location>
</feature>
<evidence type="ECO:0000313" key="8">
    <source>
        <dbReference type="Proteomes" id="UP000235145"/>
    </source>
</evidence>
<feature type="domain" description="SWIM-type" evidence="6">
    <location>
        <begin position="895"/>
        <end position="937"/>
    </location>
</feature>
<dbReference type="Pfam" id="PF26130">
    <property type="entry name" value="PB1-like"/>
    <property type="match status" value="1"/>
</dbReference>
<feature type="compositionally biased region" description="Polar residues" evidence="5">
    <location>
        <begin position="999"/>
        <end position="1013"/>
    </location>
</feature>
<evidence type="ECO:0000259" key="6">
    <source>
        <dbReference type="PROSITE" id="PS50966"/>
    </source>
</evidence>
<dbReference type="Pfam" id="PF04434">
    <property type="entry name" value="SWIM"/>
    <property type="match status" value="1"/>
</dbReference>
<dbReference type="PANTHER" id="PTHR31973">
    <property type="entry name" value="POLYPROTEIN, PUTATIVE-RELATED"/>
    <property type="match status" value="1"/>
</dbReference>
<dbReference type="SMART" id="SM00575">
    <property type="entry name" value="ZnF_PMZ"/>
    <property type="match status" value="1"/>
</dbReference>
<evidence type="ECO:0000256" key="3">
    <source>
        <dbReference type="ARBA" id="ARBA00022833"/>
    </source>
</evidence>
<dbReference type="InterPro" id="IPR018289">
    <property type="entry name" value="MULE_transposase_dom"/>
</dbReference>
<proteinExistence type="predicted"/>
<feature type="compositionally biased region" description="Basic and acidic residues" evidence="5">
    <location>
        <begin position="141"/>
        <end position="152"/>
    </location>
</feature>
<evidence type="ECO:0000313" key="7">
    <source>
        <dbReference type="EMBL" id="KAJ0196725.1"/>
    </source>
</evidence>
<feature type="region of interest" description="Disordered" evidence="5">
    <location>
        <begin position="479"/>
        <end position="507"/>
    </location>
</feature>
<dbReference type="Pfam" id="PF10551">
    <property type="entry name" value="MULE"/>
    <property type="match status" value="1"/>
</dbReference>
<feature type="region of interest" description="Disordered" evidence="5">
    <location>
        <begin position="192"/>
        <end position="263"/>
    </location>
</feature>
<feature type="compositionally biased region" description="Basic residues" evidence="5">
    <location>
        <begin position="975"/>
        <end position="984"/>
    </location>
</feature>
<keyword evidence="8" id="KW-1185">Reference proteome</keyword>
<keyword evidence="1" id="KW-0479">Metal-binding</keyword>
<name>A0A9R1V1P3_LACSA</name>
<protein>
    <recommendedName>
        <fullName evidence="6">SWIM-type domain-containing protein</fullName>
    </recommendedName>
</protein>
<dbReference type="AlphaFoldDB" id="A0A9R1V1P3"/>